<feature type="region of interest" description="Disordered" evidence="1">
    <location>
        <begin position="368"/>
        <end position="394"/>
    </location>
</feature>
<feature type="non-terminal residue" evidence="2">
    <location>
        <position position="1"/>
    </location>
</feature>
<organism evidence="2 3">
    <name type="scientific">Cirrhinus mrigala</name>
    <name type="common">Mrigala</name>
    <dbReference type="NCBI Taxonomy" id="683832"/>
    <lineage>
        <taxon>Eukaryota</taxon>
        <taxon>Metazoa</taxon>
        <taxon>Chordata</taxon>
        <taxon>Craniata</taxon>
        <taxon>Vertebrata</taxon>
        <taxon>Euteleostomi</taxon>
        <taxon>Actinopterygii</taxon>
        <taxon>Neopterygii</taxon>
        <taxon>Teleostei</taxon>
        <taxon>Ostariophysi</taxon>
        <taxon>Cypriniformes</taxon>
        <taxon>Cyprinidae</taxon>
        <taxon>Labeoninae</taxon>
        <taxon>Labeonini</taxon>
        <taxon>Cirrhinus</taxon>
    </lineage>
</organism>
<keyword evidence="3" id="KW-1185">Reference proteome</keyword>
<gene>
    <name evidence="2" type="ORF">M9458_005306</name>
</gene>
<dbReference type="Proteomes" id="UP001529510">
    <property type="component" value="Unassembled WGS sequence"/>
</dbReference>
<name>A0ABD0RE33_CIRMR</name>
<feature type="region of interest" description="Disordered" evidence="1">
    <location>
        <begin position="447"/>
        <end position="485"/>
    </location>
</feature>
<evidence type="ECO:0000313" key="2">
    <source>
        <dbReference type="EMBL" id="KAL0196766.1"/>
    </source>
</evidence>
<comment type="caution">
    <text evidence="2">The sequence shown here is derived from an EMBL/GenBank/DDBJ whole genome shotgun (WGS) entry which is preliminary data.</text>
</comment>
<accession>A0ABD0RE33</accession>
<evidence type="ECO:0000313" key="3">
    <source>
        <dbReference type="Proteomes" id="UP001529510"/>
    </source>
</evidence>
<protein>
    <submittedName>
        <fullName evidence="2">Uncharacterized protein</fullName>
    </submittedName>
</protein>
<feature type="compositionally biased region" description="Pro residues" evidence="1">
    <location>
        <begin position="321"/>
        <end position="332"/>
    </location>
</feature>
<sequence length="498" mass="54737">SRVLFKEAAAHLNCFPLRSFYFRGERQELSDVLPGTSSQTVHPVGSPMDSSQYGLDLLFGAPAEEKAGSSESEGEPSEADVTADFAAPAAESQSVDDAEMAAALQRAARETGVVWVPPPSPEPSRLDDWFLGSRRDSRPRSSPVLFFPEVHEELTKLRRAPLSARSLYANSPSLTTPHHPRWRSSGGESDCDALMPAKRRLLEGPPETPVQGLLTRPLGKLRPPCTPWLSCRSTKPRFSKTCTRMNCVQRPTMLCELRRAMSTMVVQEHHLWLNLAEMRDAEKVRFLDAPISQAGLFGETVEEFAQQGHQTHPASACSERPAPPKQQPPPAPHRGRPHNLLVLQLDPPNGPVLVGRLLRTLVRLQSIPETSSPGKRDRLTCPGPHSTRGRALYSAPTPTTWSIKEQFPSSLGIMYSTSDPLHDGRMLYPSFRTCGHTPPVFPHVLRQRARSDDSPSQRNPLLSSHGMNSLGKTASGLRGFSPPATCRFPSHDAPILGT</sequence>
<feature type="compositionally biased region" description="Polar residues" evidence="1">
    <location>
        <begin position="456"/>
        <end position="472"/>
    </location>
</feature>
<proteinExistence type="predicted"/>
<evidence type="ECO:0000256" key="1">
    <source>
        <dbReference type="SAM" id="MobiDB-lite"/>
    </source>
</evidence>
<reference evidence="2 3" key="1">
    <citation type="submission" date="2024-05" db="EMBL/GenBank/DDBJ databases">
        <title>Genome sequencing and assembly of Indian major carp, Cirrhinus mrigala (Hamilton, 1822).</title>
        <authorList>
            <person name="Mohindra V."/>
            <person name="Chowdhury L.M."/>
            <person name="Lal K."/>
            <person name="Jena J.K."/>
        </authorList>
    </citation>
    <scope>NUCLEOTIDE SEQUENCE [LARGE SCALE GENOMIC DNA]</scope>
    <source>
        <strain evidence="2">CM1030</strain>
        <tissue evidence="2">Blood</tissue>
    </source>
</reference>
<dbReference type="AlphaFoldDB" id="A0ABD0RE33"/>
<dbReference type="EMBL" id="JAMKFB020000003">
    <property type="protein sequence ID" value="KAL0196766.1"/>
    <property type="molecule type" value="Genomic_DNA"/>
</dbReference>
<feature type="region of interest" description="Disordered" evidence="1">
    <location>
        <begin position="305"/>
        <end position="338"/>
    </location>
</feature>
<feature type="non-terminal residue" evidence="2">
    <location>
        <position position="498"/>
    </location>
</feature>